<keyword evidence="3" id="KW-0460">Magnesium</keyword>
<dbReference type="EMBL" id="MFIY01000027">
    <property type="protein sequence ID" value="OGG00057.1"/>
    <property type="molecule type" value="Genomic_DNA"/>
</dbReference>
<proteinExistence type="inferred from homology"/>
<accession>A0A1F5YJB3</accession>
<dbReference type="GO" id="GO:0071513">
    <property type="term" value="C:phosphopantothenoylcysteine decarboxylase complex"/>
    <property type="evidence" value="ECO:0007669"/>
    <property type="project" value="TreeGrafter"/>
</dbReference>
<feature type="active site" description="Proton donor" evidence="3">
    <location>
        <position position="164"/>
    </location>
</feature>
<dbReference type="SUPFAM" id="SSF102645">
    <property type="entry name" value="CoaB-like"/>
    <property type="match status" value="1"/>
</dbReference>
<dbReference type="EC" id="4.1.1.36" evidence="3"/>
<keyword evidence="3 4" id="KW-0285">Flavoprotein</keyword>
<dbReference type="HAMAP" id="MF_02225">
    <property type="entry name" value="CoaBC"/>
    <property type="match status" value="1"/>
</dbReference>
<feature type="domain" description="Flavoprotein" evidence="5">
    <location>
        <begin position="5"/>
        <end position="182"/>
    </location>
</feature>
<comment type="pathway">
    <text evidence="3 4">Cofactor biosynthesis; coenzyme A biosynthesis; CoA from (R)-pantothenate: step 3/5.</text>
</comment>
<dbReference type="GO" id="GO:0004632">
    <property type="term" value="F:phosphopantothenate--cysteine ligase activity"/>
    <property type="evidence" value="ECO:0007669"/>
    <property type="project" value="UniProtKB-UniRule"/>
</dbReference>
<dbReference type="AlphaFoldDB" id="A0A1F5YJB3"/>
<dbReference type="PANTHER" id="PTHR14359:SF6">
    <property type="entry name" value="PHOSPHOPANTOTHENOYLCYSTEINE DECARBOXYLASE"/>
    <property type="match status" value="1"/>
</dbReference>
<evidence type="ECO:0000313" key="7">
    <source>
        <dbReference type="EMBL" id="OGG00057.1"/>
    </source>
</evidence>
<evidence type="ECO:0000256" key="3">
    <source>
        <dbReference type="HAMAP-Rule" id="MF_02225"/>
    </source>
</evidence>
<keyword evidence="3" id="KW-0479">Metal-binding</keyword>
<comment type="similarity">
    <text evidence="3 4">In the N-terminal section; belongs to the HFCD (homo-oligomeric flavin containing Cys decarboxylase) superfamily.</text>
</comment>
<dbReference type="Pfam" id="PF04127">
    <property type="entry name" value="DFP"/>
    <property type="match status" value="1"/>
</dbReference>
<comment type="cofactor">
    <cofactor evidence="3">
        <name>Mg(2+)</name>
        <dbReference type="ChEBI" id="CHEBI:18420"/>
    </cofactor>
</comment>
<dbReference type="InterPro" id="IPR005252">
    <property type="entry name" value="CoaBC"/>
</dbReference>
<dbReference type="SUPFAM" id="SSF52507">
    <property type="entry name" value="Homo-oligomeric flavin-containing Cys decarboxylases, HFCD"/>
    <property type="match status" value="1"/>
</dbReference>
<evidence type="ECO:0000256" key="4">
    <source>
        <dbReference type="RuleBase" id="RU364078"/>
    </source>
</evidence>
<evidence type="ECO:0000259" key="6">
    <source>
        <dbReference type="Pfam" id="PF04127"/>
    </source>
</evidence>
<comment type="similarity">
    <text evidence="3 4">In the C-terminal section; belongs to the PPC synthetase family.</text>
</comment>
<dbReference type="InterPro" id="IPR036551">
    <property type="entry name" value="Flavin_trans-like"/>
</dbReference>
<keyword evidence="3 4" id="KW-0288">FMN</keyword>
<evidence type="ECO:0000256" key="1">
    <source>
        <dbReference type="ARBA" id="ARBA00022793"/>
    </source>
</evidence>
<evidence type="ECO:0000313" key="8">
    <source>
        <dbReference type="Proteomes" id="UP000178230"/>
    </source>
</evidence>
<dbReference type="InterPro" id="IPR035929">
    <property type="entry name" value="CoaB-like_sf"/>
</dbReference>
<evidence type="ECO:0000259" key="5">
    <source>
        <dbReference type="Pfam" id="PF02441"/>
    </source>
</evidence>
<dbReference type="EC" id="6.3.2.5" evidence="3"/>
<dbReference type="Gene3D" id="3.40.50.10300">
    <property type="entry name" value="CoaB-like"/>
    <property type="match status" value="1"/>
</dbReference>
<dbReference type="InterPro" id="IPR003382">
    <property type="entry name" value="Flavoprotein"/>
</dbReference>
<organism evidence="7 8">
    <name type="scientific">Candidatus Gottesmanbacteria bacterium RBG_13_37_7</name>
    <dbReference type="NCBI Taxonomy" id="1798369"/>
    <lineage>
        <taxon>Bacteria</taxon>
        <taxon>Candidatus Gottesmaniibacteriota</taxon>
    </lineage>
</organism>
<name>A0A1F5YJB3_9BACT</name>
<dbReference type="Gene3D" id="3.40.50.1950">
    <property type="entry name" value="Flavin prenyltransferase-like"/>
    <property type="match status" value="1"/>
</dbReference>
<comment type="caution">
    <text evidence="3">Lacks conserved residue(s) required for the propagation of feature annotation.</text>
</comment>
<comment type="catalytic activity">
    <reaction evidence="3 4">
        <text>(R)-4'-phosphopantothenate + L-cysteine + CTP = N-[(R)-4-phosphopantothenoyl]-L-cysteine + CMP + diphosphate + H(+)</text>
        <dbReference type="Rhea" id="RHEA:19397"/>
        <dbReference type="ChEBI" id="CHEBI:10986"/>
        <dbReference type="ChEBI" id="CHEBI:15378"/>
        <dbReference type="ChEBI" id="CHEBI:33019"/>
        <dbReference type="ChEBI" id="CHEBI:35235"/>
        <dbReference type="ChEBI" id="CHEBI:37563"/>
        <dbReference type="ChEBI" id="CHEBI:59458"/>
        <dbReference type="ChEBI" id="CHEBI:60377"/>
        <dbReference type="EC" id="6.3.2.5"/>
    </reaction>
</comment>
<dbReference type="Pfam" id="PF02441">
    <property type="entry name" value="Flavoprotein"/>
    <property type="match status" value="1"/>
</dbReference>
<feature type="binding site" evidence="3">
    <location>
        <position position="346"/>
    </location>
    <ligand>
        <name>CTP</name>
        <dbReference type="ChEBI" id="CHEBI:37563"/>
    </ligand>
</feature>
<dbReference type="GO" id="GO:0046872">
    <property type="term" value="F:metal ion binding"/>
    <property type="evidence" value="ECO:0007669"/>
    <property type="project" value="UniProtKB-KW"/>
</dbReference>
<dbReference type="UniPathway" id="UPA00241">
    <property type="reaction ID" value="UER00353"/>
</dbReference>
<feature type="binding site" evidence="3">
    <location>
        <position position="295"/>
    </location>
    <ligand>
        <name>CTP</name>
        <dbReference type="ChEBI" id="CHEBI:37563"/>
    </ligand>
</feature>
<dbReference type="GO" id="GO:0004633">
    <property type="term" value="F:phosphopantothenoylcysteine decarboxylase activity"/>
    <property type="evidence" value="ECO:0007669"/>
    <property type="project" value="UniProtKB-UniRule"/>
</dbReference>
<keyword evidence="3 4" id="KW-0436">Ligase</keyword>
<gene>
    <name evidence="3" type="primary">coaBC</name>
    <name evidence="7" type="ORF">A2Y99_02940</name>
</gene>
<dbReference type="GO" id="GO:0015937">
    <property type="term" value="P:coenzyme A biosynthetic process"/>
    <property type="evidence" value="ECO:0007669"/>
    <property type="project" value="UniProtKB-UniRule"/>
</dbReference>
<reference evidence="7 8" key="1">
    <citation type="journal article" date="2016" name="Nat. Commun.">
        <title>Thousands of microbial genomes shed light on interconnected biogeochemical processes in an aquifer system.</title>
        <authorList>
            <person name="Anantharaman K."/>
            <person name="Brown C.T."/>
            <person name="Hug L.A."/>
            <person name="Sharon I."/>
            <person name="Castelle C.J."/>
            <person name="Probst A.J."/>
            <person name="Thomas B.C."/>
            <person name="Singh A."/>
            <person name="Wilkins M.J."/>
            <person name="Karaoz U."/>
            <person name="Brodie E.L."/>
            <person name="Williams K.H."/>
            <person name="Hubbard S.S."/>
            <person name="Banfield J.F."/>
        </authorList>
    </citation>
    <scope>NUCLEOTIDE SEQUENCE [LARGE SCALE GENOMIC DNA]</scope>
</reference>
<keyword evidence="1 3" id="KW-0210">Decarboxylase</keyword>
<sequence>MKSEKNILIGISSSIAAYKILELIKTLRKKQYTVFIMMTENASKMISYRKFEKATGHKVFIKLFKRNYDYLKTIKEKKVYHIELARKADVLVVAPATANIIGKIAHGIADDFVTTAVLATKAPILICPAMNSNMWTNTAVKENISLLRKRGFFILPPHVGLLVCGTKGVGRLVQVNTITDEIEKILSGKEKLKGNKIMVTAGGTREAVDEVRMLTNRSTGKMGRAIAEEAYCSGAEVLLLRAKTSVIPRYPIKEEIFETAEELTALIKKYLKKYDIIFHTAAVSDFVPEKKIRDKIDSSKPISLRFIPAVKILTQIKKWNPEIKLIGFKAVFKLSREESIEKGMEKLKESRADYIIVNDVGRKGVGFEVDTNEVYIISAKGLMQKIEKTTKNDVARQILEIIFSPTK</sequence>
<feature type="binding site" evidence="3">
    <location>
        <position position="328"/>
    </location>
    <ligand>
        <name>CTP</name>
        <dbReference type="ChEBI" id="CHEBI:37563"/>
    </ligand>
</feature>
<comment type="catalytic activity">
    <reaction evidence="3 4">
        <text>N-[(R)-4-phosphopantothenoyl]-L-cysteine + H(+) = (R)-4'-phosphopantetheine + CO2</text>
        <dbReference type="Rhea" id="RHEA:16793"/>
        <dbReference type="ChEBI" id="CHEBI:15378"/>
        <dbReference type="ChEBI" id="CHEBI:16526"/>
        <dbReference type="ChEBI" id="CHEBI:59458"/>
        <dbReference type="ChEBI" id="CHEBI:61723"/>
        <dbReference type="EC" id="4.1.1.36"/>
    </reaction>
</comment>
<comment type="pathway">
    <text evidence="3 4">Cofactor biosynthesis; coenzyme A biosynthesis; CoA from (R)-pantothenate: step 2/5.</text>
</comment>
<comment type="function">
    <text evidence="3">Catalyzes two sequential steps in the biosynthesis of coenzyme A. In the first step cysteine is conjugated to 4'-phosphopantothenate to form 4-phosphopantothenoylcysteine. In the second step the latter compound is decarboxylated to form 4'-phosphopantotheine.</text>
</comment>
<dbReference type="InterPro" id="IPR007085">
    <property type="entry name" value="DNA/pantothenate-metab_flavo_C"/>
</dbReference>
<dbReference type="GO" id="GO:0010181">
    <property type="term" value="F:FMN binding"/>
    <property type="evidence" value="ECO:0007669"/>
    <property type="project" value="UniProtKB-UniRule"/>
</dbReference>
<keyword evidence="3" id="KW-0511">Multifunctional enzyme</keyword>
<feature type="domain" description="DNA/pantothenate metabolism flavoprotein C-terminal" evidence="6">
    <location>
        <begin position="192"/>
        <end position="402"/>
    </location>
</feature>
<comment type="function">
    <text evidence="4">Catalyzes two steps in the biosynthesis of coenzyme A. In the first step cysteine is conjugated to 4'-phosphopantothenate to form 4-phosphopantothenoylcysteine, in the latter compound is decarboxylated to form 4'-phosphopantotheine.</text>
</comment>
<dbReference type="NCBIfam" id="TIGR00521">
    <property type="entry name" value="coaBC_dfp"/>
    <property type="match status" value="1"/>
</dbReference>
<evidence type="ECO:0000256" key="2">
    <source>
        <dbReference type="ARBA" id="ARBA00023239"/>
    </source>
</evidence>
<feature type="region of interest" description="Phosphopantothenate--cysteine ligase" evidence="3">
    <location>
        <begin position="197"/>
        <end position="407"/>
    </location>
</feature>
<comment type="cofactor">
    <cofactor evidence="3">
        <name>FMN</name>
        <dbReference type="ChEBI" id="CHEBI:58210"/>
    </cofactor>
    <text evidence="3">Binds 1 FMN per subunit.</text>
</comment>
<protein>
    <recommendedName>
        <fullName evidence="3">Coenzyme A biosynthesis bifunctional protein CoaBC</fullName>
    </recommendedName>
    <alternativeName>
        <fullName evidence="3">DNA/pantothenate metabolism flavoprotein</fullName>
    </alternativeName>
    <alternativeName>
        <fullName evidence="3">Phosphopantothenoylcysteine synthetase/decarboxylase</fullName>
        <shortName evidence="3">PPCS-PPCDC</shortName>
    </alternativeName>
    <domain>
        <recommendedName>
            <fullName evidence="3">Phosphopantothenoylcysteine decarboxylase</fullName>
            <shortName evidence="3">PPC decarboxylase</shortName>
            <shortName evidence="3">PPC-DC</shortName>
            <ecNumber evidence="3">4.1.1.36</ecNumber>
        </recommendedName>
        <alternativeName>
            <fullName evidence="3">CoaC</fullName>
        </alternativeName>
    </domain>
    <domain>
        <recommendedName>
            <fullName evidence="3">Phosphopantothenate--cysteine ligase</fullName>
            <ecNumber evidence="3">6.3.2.5</ecNumber>
        </recommendedName>
        <alternativeName>
            <fullName evidence="3">CoaB</fullName>
        </alternativeName>
        <alternativeName>
            <fullName evidence="3">Phosphopantothenoylcysteine synthetase</fullName>
            <shortName evidence="3">PPC synthetase</shortName>
            <shortName evidence="3">PPC-S</shortName>
        </alternativeName>
    </domain>
</protein>
<keyword evidence="2 3" id="KW-0456">Lyase</keyword>
<feature type="region of interest" description="Phosphopantothenoylcysteine decarboxylase" evidence="3">
    <location>
        <begin position="1"/>
        <end position="196"/>
    </location>
</feature>
<comment type="caution">
    <text evidence="7">The sequence shown here is derived from an EMBL/GenBank/DDBJ whole genome shotgun (WGS) entry which is preliminary data.</text>
</comment>
<dbReference type="Proteomes" id="UP000178230">
    <property type="component" value="Unassembled WGS sequence"/>
</dbReference>
<feature type="binding site" evidence="3">
    <location>
        <position position="285"/>
    </location>
    <ligand>
        <name>CTP</name>
        <dbReference type="ChEBI" id="CHEBI:37563"/>
    </ligand>
</feature>
<dbReference type="GO" id="GO:0015941">
    <property type="term" value="P:pantothenate catabolic process"/>
    <property type="evidence" value="ECO:0007669"/>
    <property type="project" value="InterPro"/>
</dbReference>
<dbReference type="PANTHER" id="PTHR14359">
    <property type="entry name" value="HOMO-OLIGOMERIC FLAVIN CONTAINING CYS DECARBOXYLASE FAMILY"/>
    <property type="match status" value="1"/>
</dbReference>